<evidence type="ECO:0000256" key="1">
    <source>
        <dbReference type="ARBA" id="ARBA00004141"/>
    </source>
</evidence>
<evidence type="ECO:0000313" key="6">
    <source>
        <dbReference type="EMBL" id="MRN39214.1"/>
    </source>
</evidence>
<gene>
    <name evidence="6" type="ORF">GJU80_12200</name>
</gene>
<dbReference type="InterPro" id="IPR020846">
    <property type="entry name" value="MFS_dom"/>
</dbReference>
<evidence type="ECO:0000256" key="3">
    <source>
        <dbReference type="ARBA" id="ARBA00022692"/>
    </source>
</evidence>
<keyword evidence="2" id="KW-0813">Transport</keyword>
<accession>A0A5Q3S6G4</accession>
<dbReference type="Pfam" id="PF07690">
    <property type="entry name" value="MFS_1"/>
    <property type="match status" value="1"/>
</dbReference>
<keyword evidence="5" id="KW-0472">Membrane</keyword>
<dbReference type="InterPro" id="IPR011701">
    <property type="entry name" value="MFS"/>
</dbReference>
<protein>
    <submittedName>
        <fullName evidence="6">MFS transporter</fullName>
    </submittedName>
</protein>
<dbReference type="PANTHER" id="PTHR42718">
    <property type="entry name" value="MAJOR FACILITATOR SUPERFAMILY MULTIDRUG TRANSPORTER MFSC"/>
    <property type="match status" value="1"/>
</dbReference>
<evidence type="ECO:0000313" key="7">
    <source>
        <dbReference type="Proteomes" id="UP000486297"/>
    </source>
</evidence>
<dbReference type="EMBL" id="WJXO01000002">
    <property type="protein sequence ID" value="MRN39214.1"/>
    <property type="molecule type" value="Genomic_DNA"/>
</dbReference>
<dbReference type="PROSITE" id="PS50850">
    <property type="entry name" value="MFS"/>
    <property type="match status" value="1"/>
</dbReference>
<keyword evidence="7" id="KW-1185">Reference proteome</keyword>
<dbReference type="SUPFAM" id="SSF103473">
    <property type="entry name" value="MFS general substrate transporter"/>
    <property type="match status" value="1"/>
</dbReference>
<sequence length="464" mass="49746">MQNHSQSFEGNDRLLFGMVLGVLTFWLFYQAVFNVAPDIQRSLAMPDTSLNAVISLGSLFSGCFIVLMGGLADKFGRVRLTYIGFLLNIVACLFLYFAQGPVSFGLGRVFQGLSAACIMPATLSIIKNYYHGAARQRAFSFWAIGSFGGSGLSSFVGGTIATYLGWQSIFLLSIAISIIGMLLIRGTPESKSPQTAITRYDYIGLFSCVLGLLALNLLITKGFRLGFSHPFTLAMLISFIVMAMVFFRTEIRLKSAAFLDFSLFQNRGYNGACLSNFLLNCTAGTIFIINTYLQKGHGLTPFEAGLKSLGYLAMVLIMIRVSEKLLQKFGYKKPMLIGVLITATGILGLSMTNVSHETYMIQVVISFALFGFGLGCYATPSADCAMVNAPLEKAGVAAGVYKMASALGASFGIATGATVFSALQASGVHQAAQAALWLMLALALLSCLSIALLIPKDGGKSNQV</sequence>
<dbReference type="GO" id="GO:0016020">
    <property type="term" value="C:membrane"/>
    <property type="evidence" value="ECO:0007669"/>
    <property type="project" value="UniProtKB-SubCell"/>
</dbReference>
<name>A0A5Q3S6G4_9NEIS</name>
<dbReference type="Gene3D" id="1.20.1250.20">
    <property type="entry name" value="MFS general substrate transporter like domains"/>
    <property type="match status" value="1"/>
</dbReference>
<comment type="caution">
    <text evidence="6">The sequence shown here is derived from an EMBL/GenBank/DDBJ whole genome shotgun (WGS) entry which is preliminary data.</text>
</comment>
<dbReference type="RefSeq" id="WP_095502581.1">
    <property type="nucleotide sequence ID" value="NZ_CP046027.1"/>
</dbReference>
<dbReference type="Gene3D" id="1.20.1720.10">
    <property type="entry name" value="Multidrug resistance protein D"/>
    <property type="match status" value="1"/>
</dbReference>
<evidence type="ECO:0000256" key="4">
    <source>
        <dbReference type="ARBA" id="ARBA00022989"/>
    </source>
</evidence>
<dbReference type="GO" id="GO:0022857">
    <property type="term" value="F:transmembrane transporter activity"/>
    <property type="evidence" value="ECO:0007669"/>
    <property type="project" value="InterPro"/>
</dbReference>
<evidence type="ECO:0000256" key="5">
    <source>
        <dbReference type="ARBA" id="ARBA00023136"/>
    </source>
</evidence>
<keyword evidence="4" id="KW-1133">Transmembrane helix</keyword>
<organism evidence="6 7">
    <name type="scientific">Neisseria brasiliensis</name>
    <dbReference type="NCBI Taxonomy" id="2666100"/>
    <lineage>
        <taxon>Bacteria</taxon>
        <taxon>Pseudomonadati</taxon>
        <taxon>Pseudomonadota</taxon>
        <taxon>Betaproteobacteria</taxon>
        <taxon>Neisseriales</taxon>
        <taxon>Neisseriaceae</taxon>
        <taxon>Neisseria</taxon>
    </lineage>
</organism>
<dbReference type="PANTHER" id="PTHR42718:SF9">
    <property type="entry name" value="MAJOR FACILITATOR SUPERFAMILY MULTIDRUG TRANSPORTER MFSC"/>
    <property type="match status" value="1"/>
</dbReference>
<dbReference type="InterPro" id="IPR036259">
    <property type="entry name" value="MFS_trans_sf"/>
</dbReference>
<dbReference type="AlphaFoldDB" id="A0A5Q3S6G4"/>
<proteinExistence type="predicted"/>
<dbReference type="Proteomes" id="UP000486297">
    <property type="component" value="Unassembled WGS sequence"/>
</dbReference>
<evidence type="ECO:0000256" key="2">
    <source>
        <dbReference type="ARBA" id="ARBA00022448"/>
    </source>
</evidence>
<comment type="subcellular location">
    <subcellularLocation>
        <location evidence="1">Membrane</location>
        <topology evidence="1">Multi-pass membrane protein</topology>
    </subcellularLocation>
</comment>
<keyword evidence="3" id="KW-0812">Transmembrane</keyword>
<reference evidence="6" key="1">
    <citation type="journal article" name="Emerg. Infect. Dis.">
        <title>Two cases of a newly characterized neisseria species.</title>
        <authorList>
            <person name="Mustapha M."/>
            <person name="Lemos A.P.S."/>
            <person name="Harrison L.H."/>
            <person name="Vantyne D."/>
            <person name="Sacchi C.T."/>
        </authorList>
    </citation>
    <scope>NUCLEOTIDE SEQUENCE</scope>
    <source>
        <strain evidence="6">N.95.16</strain>
    </source>
</reference>
<dbReference type="CDD" id="cd17321">
    <property type="entry name" value="MFS_MMR_MDR_like"/>
    <property type="match status" value="1"/>
</dbReference>